<sequence length="376" mass="43423">MAYFLLFILFLINNIYCFDIVSVNDGENVNICICDFNITSVNWTFTPHNYNVFSYTNYNIPIHNLSLPIPQNFNSTPPFFNLISITNGTSLNTDKRNNIYKGLSKRINPFNNTCLNITNVSYDDSGLYIAFYYKNNNIRYNYTAQLNVNVRQPTIDLKAIVINNETNLCRVLVTCDANHITSTASIFLGNMYVGKTALLSEIRYVNTNKTLFGYNYHPHNINYDEISLSLYATINKLEPVSDNYTYYCSVKTHHLSCNVSLDIKHLCTYKTYNNAVIKESSCSNIHQIRHSRSIHTNSKVNKQVGIDTSDIIIIIVIVCILLCIFLTLYLFVKWDEFIKAFKNIKLRIINILFRRSFTPLNNVYYTEENQVGVNVE</sequence>
<keyword evidence="3" id="KW-1185">Reference proteome</keyword>
<keyword evidence="1" id="KW-0812">Transmembrane</keyword>
<dbReference type="InterPro" id="IPR022586">
    <property type="entry name" value="Swinepox_virus_C51"/>
</dbReference>
<name>A0A220T676_9POXV</name>
<keyword evidence="1" id="KW-1133">Transmembrane helix</keyword>
<evidence type="ECO:0000313" key="3">
    <source>
        <dbReference type="Proteomes" id="UP000217428"/>
    </source>
</evidence>
<accession>A0A220T676</accession>
<reference evidence="2 3" key="1">
    <citation type="journal article" date="2017" name="Virus Genes">
        <title>Characterization of Eptesipoxvirus, a novel poxvirus from a microchiropteran bat.</title>
        <authorList>
            <person name="Tu S.L."/>
            <person name="Nakazawa Y."/>
            <person name="Gao J."/>
            <person name="Wilkins K."/>
            <person name="Gallardo-Romero N."/>
            <person name="Li Y."/>
            <person name="Emerson G.L."/>
            <person name="Carroll D.S."/>
            <person name="Upton C."/>
        </authorList>
    </citation>
    <scope>NUCLEOTIDE SEQUENCE [LARGE SCALE GENOMIC DNA]</scope>
    <source>
        <strain evidence="2 3">Washington</strain>
    </source>
</reference>
<dbReference type="EMBL" id="KY747497">
    <property type="protein sequence ID" value="ASK51221.1"/>
    <property type="molecule type" value="Genomic_DNA"/>
</dbReference>
<dbReference type="InterPro" id="IPR013783">
    <property type="entry name" value="Ig-like_fold"/>
</dbReference>
<dbReference type="Gene3D" id="2.60.40.10">
    <property type="entry name" value="Immunoglobulins"/>
    <property type="match status" value="1"/>
</dbReference>
<gene>
    <name evidence="2" type="ORF">EPTV-WA-020</name>
</gene>
<dbReference type="Pfam" id="PF10857">
    <property type="entry name" value="DUF2701"/>
    <property type="match status" value="1"/>
</dbReference>
<organism evidence="2 3">
    <name type="scientific">Eptesipox virus</name>
    <dbReference type="NCBI Taxonomy" id="1329402"/>
    <lineage>
        <taxon>Viruses</taxon>
        <taxon>Varidnaviria</taxon>
        <taxon>Bamfordvirae</taxon>
        <taxon>Nucleocytoviricota</taxon>
        <taxon>Pokkesviricetes</taxon>
        <taxon>Chitovirales</taxon>
        <taxon>Poxviridae</taxon>
        <taxon>Chordopoxvirinae</taxon>
        <taxon>Vespertilionpoxvirus</taxon>
        <taxon>Vespertilionpoxvirus eptesipox</taxon>
    </lineage>
</organism>
<evidence type="ECO:0000313" key="2">
    <source>
        <dbReference type="EMBL" id="ASK51221.1"/>
    </source>
</evidence>
<evidence type="ECO:0000256" key="1">
    <source>
        <dbReference type="SAM" id="Phobius"/>
    </source>
</evidence>
<dbReference type="Proteomes" id="UP000217428">
    <property type="component" value="Segment"/>
</dbReference>
<keyword evidence="1" id="KW-0472">Membrane</keyword>
<proteinExistence type="predicted"/>
<feature type="transmembrane region" description="Helical" evidence="1">
    <location>
        <begin position="311"/>
        <end position="332"/>
    </location>
</feature>
<protein>
    <submittedName>
        <fullName evidence="2">F5L membrane protein</fullName>
    </submittedName>
</protein>
<dbReference type="OrthoDB" id="10226at10239"/>